<name>A0AAV1P982_SCOSC</name>
<evidence type="ECO:0000313" key="2">
    <source>
        <dbReference type="EMBL" id="CAK6968198.1"/>
    </source>
</evidence>
<gene>
    <name evidence="2" type="ORF">FSCOSCO3_A031319</name>
</gene>
<dbReference type="Proteomes" id="UP001314229">
    <property type="component" value="Unassembled WGS sequence"/>
</dbReference>
<dbReference type="EMBL" id="CAWUFR010000115">
    <property type="protein sequence ID" value="CAK6968198.1"/>
    <property type="molecule type" value="Genomic_DNA"/>
</dbReference>
<comment type="caution">
    <text evidence="2">The sequence shown here is derived from an EMBL/GenBank/DDBJ whole genome shotgun (WGS) entry which is preliminary data.</text>
</comment>
<evidence type="ECO:0000313" key="3">
    <source>
        <dbReference type="Proteomes" id="UP001314229"/>
    </source>
</evidence>
<dbReference type="AlphaFoldDB" id="A0AAV1P982"/>
<accession>A0AAV1P982</accession>
<organism evidence="2 3">
    <name type="scientific">Scomber scombrus</name>
    <name type="common">Atlantic mackerel</name>
    <name type="synonym">Scomber vernalis</name>
    <dbReference type="NCBI Taxonomy" id="13677"/>
    <lineage>
        <taxon>Eukaryota</taxon>
        <taxon>Metazoa</taxon>
        <taxon>Chordata</taxon>
        <taxon>Craniata</taxon>
        <taxon>Vertebrata</taxon>
        <taxon>Euteleostomi</taxon>
        <taxon>Actinopterygii</taxon>
        <taxon>Neopterygii</taxon>
        <taxon>Teleostei</taxon>
        <taxon>Neoteleostei</taxon>
        <taxon>Acanthomorphata</taxon>
        <taxon>Pelagiaria</taxon>
        <taxon>Scombriformes</taxon>
        <taxon>Scombridae</taxon>
        <taxon>Scomber</taxon>
    </lineage>
</organism>
<reference evidence="2 3" key="1">
    <citation type="submission" date="2024-01" db="EMBL/GenBank/DDBJ databases">
        <authorList>
            <person name="Alioto T."/>
            <person name="Alioto T."/>
            <person name="Gomez Garrido J."/>
        </authorList>
    </citation>
    <scope>NUCLEOTIDE SEQUENCE [LARGE SCALE GENOMIC DNA]</scope>
</reference>
<proteinExistence type="predicted"/>
<feature type="region of interest" description="Disordered" evidence="1">
    <location>
        <begin position="50"/>
        <end position="69"/>
    </location>
</feature>
<sequence length="297" mass="32779">MQADGKKSGEDEMKEGGRRRRKGGKKVTPRLPPSAPSAFFARLPSSYRGGATERAGPCQLPPSRSVAPASSPRLGRLIAYAGSTDQSASFLSERLLSQLTNGHLKICPSVPRRDYRVCNYKCHCQGCCCHTALRLGRDIRPQDACDPCRFLTTTVAFHLGRDIGHCDISDPCCVLTPTTAFRLDRDIGHSDTSDPCRFLTPTAALLLDRDIRHWDACDPCCFLTTTATLRLDRDIRHRNTSNPWHFLTSTAAFHLVMDIGHHDTSNPCRIFTLTAAHFSRAVTPGCHCPQAPLPQLQ</sequence>
<evidence type="ECO:0000256" key="1">
    <source>
        <dbReference type="SAM" id="MobiDB-lite"/>
    </source>
</evidence>
<feature type="compositionally biased region" description="Basic residues" evidence="1">
    <location>
        <begin position="17"/>
        <end position="28"/>
    </location>
</feature>
<feature type="region of interest" description="Disordered" evidence="1">
    <location>
        <begin position="1"/>
        <end position="40"/>
    </location>
</feature>
<feature type="compositionally biased region" description="Basic and acidic residues" evidence="1">
    <location>
        <begin position="1"/>
        <end position="16"/>
    </location>
</feature>
<protein>
    <submittedName>
        <fullName evidence="2">Uncharacterized protein</fullName>
    </submittedName>
</protein>
<keyword evidence="3" id="KW-1185">Reference proteome</keyword>